<proteinExistence type="predicted"/>
<protein>
    <recommendedName>
        <fullName evidence="3">Response regulator receiver domain-containing protein</fullName>
    </recommendedName>
</protein>
<sequence length="198" mass="23030">MDSIKIIYIDDDPDESISEYLQEKYEHQDFIKYYEEVPFKSEEGYDNLLSNPLITEANIILIDSKLFENGSVVTGKFSGEEFKVILKKMFPFIEVLVISQNEPNEDYGTLQKYRSNPDETGIEYYARNLKGHLDDLVENITIYRNIANKLSQNDGIDRFLIEKITESLNGVSQYDELTTEDIDQLILAFKELQRELGE</sequence>
<dbReference type="AlphaFoldDB" id="A0A1G5KBD4"/>
<gene>
    <name evidence="1" type="ORF">SAMN05720606_11469</name>
</gene>
<evidence type="ECO:0000313" key="1">
    <source>
        <dbReference type="EMBL" id="SCY97923.1"/>
    </source>
</evidence>
<dbReference type="STRING" id="582692.SAMN05720606_11469"/>
<dbReference type="EMBL" id="FMVM01000014">
    <property type="protein sequence ID" value="SCY97923.1"/>
    <property type="molecule type" value="Genomic_DNA"/>
</dbReference>
<accession>A0A1G5KBD4</accession>
<dbReference type="RefSeq" id="WP_090923214.1">
    <property type="nucleotide sequence ID" value="NZ_FMVM01000014.1"/>
</dbReference>
<organism evidence="1 2">
    <name type="scientific">Paenibacillus polysaccharolyticus</name>
    <dbReference type="NCBI Taxonomy" id="582692"/>
    <lineage>
        <taxon>Bacteria</taxon>
        <taxon>Bacillati</taxon>
        <taxon>Bacillota</taxon>
        <taxon>Bacilli</taxon>
        <taxon>Bacillales</taxon>
        <taxon>Paenibacillaceae</taxon>
        <taxon>Paenibacillus</taxon>
    </lineage>
</organism>
<dbReference type="Proteomes" id="UP000198538">
    <property type="component" value="Unassembled WGS sequence"/>
</dbReference>
<reference evidence="2" key="1">
    <citation type="submission" date="2016-10" db="EMBL/GenBank/DDBJ databases">
        <authorList>
            <person name="Varghese N."/>
            <person name="Submissions S."/>
        </authorList>
    </citation>
    <scope>NUCLEOTIDE SEQUENCE [LARGE SCALE GENOMIC DNA]</scope>
    <source>
        <strain evidence="2">BL9</strain>
    </source>
</reference>
<name>A0A1G5KBD4_9BACL</name>
<keyword evidence="2" id="KW-1185">Reference proteome</keyword>
<evidence type="ECO:0008006" key="3">
    <source>
        <dbReference type="Google" id="ProtNLM"/>
    </source>
</evidence>
<evidence type="ECO:0000313" key="2">
    <source>
        <dbReference type="Proteomes" id="UP000198538"/>
    </source>
</evidence>